<dbReference type="AlphaFoldDB" id="A0AAV8T2I4"/>
<evidence type="ECO:0000256" key="3">
    <source>
        <dbReference type="ARBA" id="ARBA00022723"/>
    </source>
</evidence>
<keyword evidence="3" id="KW-0479">Metal-binding</keyword>
<feature type="transmembrane region" description="Helical" evidence="5">
    <location>
        <begin position="210"/>
        <end position="233"/>
    </location>
</feature>
<dbReference type="InterPro" id="IPR029063">
    <property type="entry name" value="SAM-dependent_MTases_sf"/>
</dbReference>
<protein>
    <submittedName>
        <fullName evidence="6">Uncharacterized protein</fullName>
    </submittedName>
</protein>
<dbReference type="GO" id="GO:0008168">
    <property type="term" value="F:methyltransferase activity"/>
    <property type="evidence" value="ECO:0007669"/>
    <property type="project" value="UniProtKB-KW"/>
</dbReference>
<gene>
    <name evidence="6" type="ORF">K2173_015140</name>
</gene>
<keyword evidence="5" id="KW-0472">Membrane</keyword>
<dbReference type="InterPro" id="IPR042086">
    <property type="entry name" value="MeTrfase_capping"/>
</dbReference>
<accession>A0AAV8T2I4</accession>
<keyword evidence="2" id="KW-0808">Transferase</keyword>
<reference evidence="6 7" key="1">
    <citation type="submission" date="2021-09" db="EMBL/GenBank/DDBJ databases">
        <title>Genomic insights and catalytic innovation underlie evolution of tropane alkaloids biosynthesis.</title>
        <authorList>
            <person name="Wang Y.-J."/>
            <person name="Tian T."/>
            <person name="Huang J.-P."/>
            <person name="Huang S.-X."/>
        </authorList>
    </citation>
    <scope>NUCLEOTIDE SEQUENCE [LARGE SCALE GENOMIC DNA]</scope>
    <source>
        <strain evidence="6">KIB-2018</strain>
        <tissue evidence="6">Leaf</tissue>
    </source>
</reference>
<keyword evidence="5" id="KW-1133">Transmembrane helix</keyword>
<dbReference type="Pfam" id="PF03492">
    <property type="entry name" value="Methyltransf_7"/>
    <property type="match status" value="1"/>
</dbReference>
<proteinExistence type="predicted"/>
<sequence length="352" mass="39387">MNRSKKKNLRWEPKSMVKTSSQRDASVIVKGMIEKVILDRLDVTHLLSNSNTFYIADLGCSVGPNCFISMENVIEAVKQKYQMSKTEAYKVPEFQVFFNDTSFNDFNTLFTSLPSQKQYFAGGVPGSFHSRLFPESSLHFIHSAYALHWLSEIPKEVAESNSAAWNKGRIHYAGANEQVGKAYSAQFEKDFEIFLNARAKELVVGGMMTLLVWAVADGISLSAFPAGFLFNFLGSSLMDMAKEGLVSEDMVDSFNLPIYTARPSEIGELVERNGSFTIERIEMAPVGGTEVSAHSCLLHLRAAFEGWFSKHLGSEVVDELFARTNDKGREFSSQIESTLKETTQMFIALVRK</sequence>
<dbReference type="GO" id="GO:0032259">
    <property type="term" value="P:methylation"/>
    <property type="evidence" value="ECO:0007669"/>
    <property type="project" value="UniProtKB-KW"/>
</dbReference>
<keyword evidence="7" id="KW-1185">Reference proteome</keyword>
<keyword evidence="1" id="KW-0489">Methyltransferase</keyword>
<organism evidence="6 7">
    <name type="scientific">Erythroxylum novogranatense</name>
    <dbReference type="NCBI Taxonomy" id="1862640"/>
    <lineage>
        <taxon>Eukaryota</taxon>
        <taxon>Viridiplantae</taxon>
        <taxon>Streptophyta</taxon>
        <taxon>Embryophyta</taxon>
        <taxon>Tracheophyta</taxon>
        <taxon>Spermatophyta</taxon>
        <taxon>Magnoliopsida</taxon>
        <taxon>eudicotyledons</taxon>
        <taxon>Gunneridae</taxon>
        <taxon>Pentapetalae</taxon>
        <taxon>rosids</taxon>
        <taxon>fabids</taxon>
        <taxon>Malpighiales</taxon>
        <taxon>Erythroxylaceae</taxon>
        <taxon>Erythroxylum</taxon>
    </lineage>
</organism>
<name>A0AAV8T2I4_9ROSI</name>
<dbReference type="InterPro" id="IPR005299">
    <property type="entry name" value="MeTrfase_7"/>
</dbReference>
<dbReference type="PANTHER" id="PTHR31009">
    <property type="entry name" value="S-ADENOSYL-L-METHIONINE:CARBOXYL METHYLTRANSFERASE FAMILY PROTEIN"/>
    <property type="match status" value="1"/>
</dbReference>
<evidence type="ECO:0000256" key="2">
    <source>
        <dbReference type="ARBA" id="ARBA00022679"/>
    </source>
</evidence>
<evidence type="ECO:0000256" key="4">
    <source>
        <dbReference type="ARBA" id="ARBA00022842"/>
    </source>
</evidence>
<evidence type="ECO:0000256" key="1">
    <source>
        <dbReference type="ARBA" id="ARBA00022603"/>
    </source>
</evidence>
<dbReference type="SUPFAM" id="SSF53335">
    <property type="entry name" value="S-adenosyl-L-methionine-dependent methyltransferases"/>
    <property type="match status" value="1"/>
</dbReference>
<dbReference type="Gene3D" id="3.40.50.150">
    <property type="entry name" value="Vaccinia Virus protein VP39"/>
    <property type="match status" value="1"/>
</dbReference>
<keyword evidence="4" id="KW-0460">Magnesium</keyword>
<evidence type="ECO:0000313" key="7">
    <source>
        <dbReference type="Proteomes" id="UP001159364"/>
    </source>
</evidence>
<dbReference type="Proteomes" id="UP001159364">
    <property type="component" value="Linkage Group LG07"/>
</dbReference>
<dbReference type="Gene3D" id="1.10.1200.270">
    <property type="entry name" value="Methyltransferase, alpha-helical capping domain"/>
    <property type="match status" value="1"/>
</dbReference>
<dbReference type="GO" id="GO:0046872">
    <property type="term" value="F:metal ion binding"/>
    <property type="evidence" value="ECO:0007669"/>
    <property type="project" value="UniProtKB-KW"/>
</dbReference>
<comment type="caution">
    <text evidence="6">The sequence shown here is derived from an EMBL/GenBank/DDBJ whole genome shotgun (WGS) entry which is preliminary data.</text>
</comment>
<evidence type="ECO:0000313" key="6">
    <source>
        <dbReference type="EMBL" id="KAJ8760473.1"/>
    </source>
</evidence>
<keyword evidence="5" id="KW-0812">Transmembrane</keyword>
<evidence type="ECO:0000256" key="5">
    <source>
        <dbReference type="SAM" id="Phobius"/>
    </source>
</evidence>
<dbReference type="EMBL" id="JAIWQS010000007">
    <property type="protein sequence ID" value="KAJ8760473.1"/>
    <property type="molecule type" value="Genomic_DNA"/>
</dbReference>